<evidence type="ECO:0000256" key="5">
    <source>
        <dbReference type="ARBA" id="ARBA00022692"/>
    </source>
</evidence>
<comment type="subcellular location">
    <subcellularLocation>
        <location evidence="1">Cell membrane</location>
        <topology evidence="1">Multi-pass membrane protein</topology>
    </subcellularLocation>
</comment>
<keyword evidence="3" id="KW-0050">Antiport</keyword>
<dbReference type="Proteomes" id="UP000199230">
    <property type="component" value="Unassembled WGS sequence"/>
</dbReference>
<dbReference type="InterPro" id="IPR018461">
    <property type="entry name" value="Na/H_Antiport_NhaC-like_C"/>
</dbReference>
<keyword evidence="4" id="KW-1003">Cell membrane</keyword>
<evidence type="ECO:0000256" key="4">
    <source>
        <dbReference type="ARBA" id="ARBA00022475"/>
    </source>
</evidence>
<dbReference type="NCBIfam" id="TIGR00931">
    <property type="entry name" value="antiport_nhaC"/>
    <property type="match status" value="1"/>
</dbReference>
<feature type="transmembrane region" description="Helical" evidence="9">
    <location>
        <begin position="317"/>
        <end position="335"/>
    </location>
</feature>
<feature type="transmembrane region" description="Helical" evidence="9">
    <location>
        <begin position="71"/>
        <end position="93"/>
    </location>
</feature>
<evidence type="ECO:0000256" key="1">
    <source>
        <dbReference type="ARBA" id="ARBA00004651"/>
    </source>
</evidence>
<dbReference type="InterPro" id="IPR004770">
    <property type="entry name" value="Na/H_antiport_NhaC"/>
</dbReference>
<feature type="domain" description="Na+/H+ antiporter NhaC-like C-terminal" evidence="10">
    <location>
        <begin position="164"/>
        <end position="457"/>
    </location>
</feature>
<feature type="transmembrane region" description="Helical" evidence="9">
    <location>
        <begin position="12"/>
        <end position="34"/>
    </location>
</feature>
<sequence length="471" mass="50384">MNYDNKNFPKPTPAQAFTPLIALVVIVMTTYLGFGVDAHIPLFFSVAVAALVAIFWMGHKWSTVQEGMLKGINFALDAVLILTIVGILIGAWIEGGIVPTVVYYGLQLISPQLFLVATLIVCSLVSVFTGSSWNSLGTVGLAMFVIGEGMGVPSGMTVGAIVSGAYFGDKLSPLSDTTVVASGTGGVNIYDHIKHMLKVSGPAYLIALVLFGILGSQFAGANMDYDQIAEINSAITSTFNVNPLMLVPMILVLAMIIKRVPPIAALSVGAIIGGVWALLFQGANLGSVITSMHYGFTMDTGMAIVDGVLSRGGLQSMMWTISMILITLMFGGIIEHTRMTEVMLENLLSLAKTPKALAITAHFTTLFLIMTVLSHYLTHTLICRTFKHAFEENGLHAKNVTRISENWGTLPSSLIPWGPCGVFVYGLYGVHPFTYAPYAFFILAAMAISLIFAIVGFDMAKYEGAPSEDVA</sequence>
<dbReference type="OrthoDB" id="9762978at2"/>
<evidence type="ECO:0000256" key="9">
    <source>
        <dbReference type="SAM" id="Phobius"/>
    </source>
</evidence>
<feature type="transmembrane region" description="Helical" evidence="9">
    <location>
        <begin position="435"/>
        <end position="457"/>
    </location>
</feature>
<dbReference type="AlphaFoldDB" id="A0A1H3IMA8"/>
<dbReference type="Pfam" id="PF03553">
    <property type="entry name" value="Na_H_antiporter"/>
    <property type="match status" value="1"/>
</dbReference>
<dbReference type="GO" id="GO:0005886">
    <property type="term" value="C:plasma membrane"/>
    <property type="evidence" value="ECO:0007669"/>
    <property type="project" value="UniProtKB-SubCell"/>
</dbReference>
<accession>A0A1H3IMA8</accession>
<evidence type="ECO:0000313" key="12">
    <source>
        <dbReference type="Proteomes" id="UP000199230"/>
    </source>
</evidence>
<evidence type="ECO:0000313" key="11">
    <source>
        <dbReference type="EMBL" id="SDY28973.1"/>
    </source>
</evidence>
<keyword evidence="12" id="KW-1185">Reference proteome</keyword>
<keyword evidence="7 9" id="KW-0472">Membrane</keyword>
<keyword evidence="2" id="KW-0813">Transport</keyword>
<feature type="transmembrane region" description="Helical" evidence="9">
    <location>
        <begin position="264"/>
        <end position="283"/>
    </location>
</feature>
<feature type="transmembrane region" description="Helical" evidence="9">
    <location>
        <begin position="202"/>
        <end position="219"/>
    </location>
</feature>
<organism evidence="11 12">
    <name type="scientific">Tindallia californiensis</name>
    <dbReference type="NCBI Taxonomy" id="159292"/>
    <lineage>
        <taxon>Bacteria</taxon>
        <taxon>Bacillati</taxon>
        <taxon>Bacillota</taxon>
        <taxon>Clostridia</taxon>
        <taxon>Peptostreptococcales</taxon>
        <taxon>Tindalliaceae</taxon>
        <taxon>Tindallia</taxon>
    </lineage>
</organism>
<feature type="transmembrane region" description="Helical" evidence="9">
    <location>
        <begin position="356"/>
        <end position="377"/>
    </location>
</feature>
<name>A0A1H3IMA8_9FIRM</name>
<reference evidence="11 12" key="1">
    <citation type="submission" date="2016-10" db="EMBL/GenBank/DDBJ databases">
        <authorList>
            <person name="de Groot N.N."/>
        </authorList>
    </citation>
    <scope>NUCLEOTIDE SEQUENCE [LARGE SCALE GENOMIC DNA]</scope>
    <source>
        <strain evidence="11 12">APO</strain>
    </source>
</reference>
<evidence type="ECO:0000256" key="8">
    <source>
        <dbReference type="ARBA" id="ARBA00038435"/>
    </source>
</evidence>
<keyword evidence="5 9" id="KW-0812">Transmembrane</keyword>
<feature type="transmembrane region" description="Helical" evidence="9">
    <location>
        <begin position="40"/>
        <end position="59"/>
    </location>
</feature>
<protein>
    <submittedName>
        <fullName evidence="11">Na+:H+ antiporter, NhaC family</fullName>
    </submittedName>
</protein>
<evidence type="ECO:0000259" key="10">
    <source>
        <dbReference type="Pfam" id="PF03553"/>
    </source>
</evidence>
<keyword evidence="6 9" id="KW-1133">Transmembrane helix</keyword>
<dbReference type="EMBL" id="FNPV01000001">
    <property type="protein sequence ID" value="SDY28973.1"/>
    <property type="molecule type" value="Genomic_DNA"/>
</dbReference>
<gene>
    <name evidence="11" type="ORF">SAMN05192546_101215</name>
</gene>
<dbReference type="PANTHER" id="PTHR33451">
    <property type="entry name" value="MALATE-2H(+)/NA(+)-LACTATE ANTIPORTER"/>
    <property type="match status" value="1"/>
</dbReference>
<feature type="transmembrane region" description="Helical" evidence="9">
    <location>
        <begin position="113"/>
        <end position="133"/>
    </location>
</feature>
<comment type="similarity">
    <text evidence="8">Belongs to the NhaC Na(+)/H(+) (TC 2.A.35) antiporter family.</text>
</comment>
<evidence type="ECO:0000256" key="7">
    <source>
        <dbReference type="ARBA" id="ARBA00023136"/>
    </source>
</evidence>
<feature type="transmembrane region" description="Helical" evidence="9">
    <location>
        <begin position="239"/>
        <end position="257"/>
    </location>
</feature>
<evidence type="ECO:0000256" key="3">
    <source>
        <dbReference type="ARBA" id="ARBA00022449"/>
    </source>
</evidence>
<dbReference type="RefSeq" id="WP_093310039.1">
    <property type="nucleotide sequence ID" value="NZ_FNPV01000001.1"/>
</dbReference>
<evidence type="ECO:0000256" key="2">
    <source>
        <dbReference type="ARBA" id="ARBA00022448"/>
    </source>
</evidence>
<dbReference type="GO" id="GO:0015297">
    <property type="term" value="F:antiporter activity"/>
    <property type="evidence" value="ECO:0007669"/>
    <property type="project" value="UniProtKB-KW"/>
</dbReference>
<dbReference type="PANTHER" id="PTHR33451:SF3">
    <property type="entry name" value="MALATE-2H(+)_NA(+)-LACTATE ANTIPORTER"/>
    <property type="match status" value="1"/>
</dbReference>
<dbReference type="InterPro" id="IPR052180">
    <property type="entry name" value="NhaC_Na-H+_Antiporter"/>
</dbReference>
<evidence type="ECO:0000256" key="6">
    <source>
        <dbReference type="ARBA" id="ARBA00022989"/>
    </source>
</evidence>
<proteinExistence type="inferred from homology"/>